<proteinExistence type="predicted"/>
<organism evidence="1">
    <name type="scientific">Rhizophora mucronata</name>
    <name type="common">Asiatic mangrove</name>
    <dbReference type="NCBI Taxonomy" id="61149"/>
    <lineage>
        <taxon>Eukaryota</taxon>
        <taxon>Viridiplantae</taxon>
        <taxon>Streptophyta</taxon>
        <taxon>Embryophyta</taxon>
        <taxon>Tracheophyta</taxon>
        <taxon>Spermatophyta</taxon>
        <taxon>Magnoliopsida</taxon>
        <taxon>eudicotyledons</taxon>
        <taxon>Gunneridae</taxon>
        <taxon>Pentapetalae</taxon>
        <taxon>rosids</taxon>
        <taxon>fabids</taxon>
        <taxon>Malpighiales</taxon>
        <taxon>Rhizophoraceae</taxon>
        <taxon>Rhizophora</taxon>
    </lineage>
</organism>
<name>A0A2P2P7E0_RHIMU</name>
<protein>
    <submittedName>
        <fullName evidence="1">Uncharacterized protein</fullName>
    </submittedName>
</protein>
<dbReference type="EMBL" id="GGEC01070047">
    <property type="protein sequence ID" value="MBX50531.1"/>
    <property type="molecule type" value="Transcribed_RNA"/>
</dbReference>
<sequence length="79" mass="9050">MLSKAMLSKTQNFHFLYKIKQNTNTLVYGIKNMKILMNKLETNTCAGIGAFHHWPGKPKMSKSCIILQSDIGYILNLQF</sequence>
<evidence type="ECO:0000313" key="1">
    <source>
        <dbReference type="EMBL" id="MBX50531.1"/>
    </source>
</evidence>
<reference evidence="1" key="1">
    <citation type="submission" date="2018-02" db="EMBL/GenBank/DDBJ databases">
        <title>Rhizophora mucronata_Transcriptome.</title>
        <authorList>
            <person name="Meera S.P."/>
            <person name="Sreeshan A."/>
            <person name="Augustine A."/>
        </authorList>
    </citation>
    <scope>NUCLEOTIDE SEQUENCE</scope>
    <source>
        <tissue evidence="1">Leaf</tissue>
    </source>
</reference>
<dbReference type="AlphaFoldDB" id="A0A2P2P7E0"/>
<accession>A0A2P2P7E0</accession>